<feature type="signal peptide" evidence="2">
    <location>
        <begin position="1"/>
        <end position="24"/>
    </location>
</feature>
<proteinExistence type="predicted"/>
<dbReference type="EMBL" id="SJPG01000001">
    <property type="protein sequence ID" value="TWT61005.1"/>
    <property type="molecule type" value="Genomic_DNA"/>
</dbReference>
<dbReference type="OrthoDB" id="276786at2"/>
<gene>
    <name evidence="3" type="ORF">Pan54_17380</name>
</gene>
<evidence type="ECO:0000256" key="1">
    <source>
        <dbReference type="SAM" id="MobiDB-lite"/>
    </source>
</evidence>
<evidence type="ECO:0008006" key="5">
    <source>
        <dbReference type="Google" id="ProtNLM"/>
    </source>
</evidence>
<dbReference type="AlphaFoldDB" id="A0A5C5XFS6"/>
<keyword evidence="4" id="KW-1185">Reference proteome</keyword>
<comment type="caution">
    <text evidence="3">The sequence shown here is derived from an EMBL/GenBank/DDBJ whole genome shotgun (WGS) entry which is preliminary data.</text>
</comment>
<dbReference type="Proteomes" id="UP000316095">
    <property type="component" value="Unassembled WGS sequence"/>
</dbReference>
<evidence type="ECO:0000313" key="4">
    <source>
        <dbReference type="Proteomes" id="UP000316095"/>
    </source>
</evidence>
<evidence type="ECO:0000313" key="3">
    <source>
        <dbReference type="EMBL" id="TWT61005.1"/>
    </source>
</evidence>
<reference evidence="3 4" key="1">
    <citation type="submission" date="2019-02" db="EMBL/GenBank/DDBJ databases">
        <title>Deep-cultivation of Planctomycetes and their phenomic and genomic characterization uncovers novel biology.</title>
        <authorList>
            <person name="Wiegand S."/>
            <person name="Jogler M."/>
            <person name="Boedeker C."/>
            <person name="Pinto D."/>
            <person name="Vollmers J."/>
            <person name="Rivas-Marin E."/>
            <person name="Kohn T."/>
            <person name="Peeters S.H."/>
            <person name="Heuer A."/>
            <person name="Rast P."/>
            <person name="Oberbeckmann S."/>
            <person name="Bunk B."/>
            <person name="Jeske O."/>
            <person name="Meyerdierks A."/>
            <person name="Storesund J.E."/>
            <person name="Kallscheuer N."/>
            <person name="Luecker S."/>
            <person name="Lage O.M."/>
            <person name="Pohl T."/>
            <person name="Merkel B.J."/>
            <person name="Hornburger P."/>
            <person name="Mueller R.-W."/>
            <person name="Bruemmer F."/>
            <person name="Labrenz M."/>
            <person name="Spormann A.M."/>
            <person name="Op Den Camp H."/>
            <person name="Overmann J."/>
            <person name="Amann R."/>
            <person name="Jetten M.S.M."/>
            <person name="Mascher T."/>
            <person name="Medema M.H."/>
            <person name="Devos D.P."/>
            <person name="Kaster A.-K."/>
            <person name="Ovreas L."/>
            <person name="Rohde M."/>
            <person name="Galperin M.Y."/>
            <person name="Jogler C."/>
        </authorList>
    </citation>
    <scope>NUCLEOTIDE SEQUENCE [LARGE SCALE GENOMIC DNA]</scope>
    <source>
        <strain evidence="3 4">Pan54</strain>
    </source>
</reference>
<accession>A0A5C5XFS6</accession>
<name>A0A5C5XFS6_9PLAN</name>
<feature type="chain" id="PRO_5022959189" description="Tetratricopeptide repeat protein" evidence="2">
    <location>
        <begin position="25"/>
        <end position="343"/>
    </location>
</feature>
<dbReference type="RefSeq" id="WP_146503045.1">
    <property type="nucleotide sequence ID" value="NZ_SJPG01000001.1"/>
</dbReference>
<evidence type="ECO:0000256" key="2">
    <source>
        <dbReference type="SAM" id="SignalP"/>
    </source>
</evidence>
<keyword evidence="2" id="KW-0732">Signal</keyword>
<feature type="compositionally biased region" description="Polar residues" evidence="1">
    <location>
        <begin position="270"/>
        <end position="283"/>
    </location>
</feature>
<feature type="region of interest" description="Disordered" evidence="1">
    <location>
        <begin position="257"/>
        <end position="318"/>
    </location>
</feature>
<protein>
    <recommendedName>
        <fullName evidence="5">Tetratricopeptide repeat protein</fullName>
    </recommendedName>
</protein>
<sequence precursor="true">MKYLRLIQVSMICILLFATAITIAQENTAETTSKYKPLNRDEVINRCDVLVKEQAPDKLEAWVEFAVEHPALPSTELIVNALGISNSQTQEFIAKVRSSSPAQLLVLIDAEDLNVQEPWLSANFRLWFVTQLIQRNMLEEAMEQLSAIDNQLIAEPAVFYFNQAVSAHQLLMIEDARESLTTLLTKCESIPNRYRMLGELMEQDVSRWEEKSLGEISRKMRDVERRLEIGRSGQKVQKVEQEIIESLDELIAKLEQQAGGGGGAGSGSQNNPNAPAQDSSVKGSTAPGEVDEKELGTQDGWGNLPPKDQAKAKQILGTLFPPHYQRAIEAYNRKAAQRGQQTP</sequence>
<organism evidence="3 4">
    <name type="scientific">Rubinisphaera italica</name>
    <dbReference type="NCBI Taxonomy" id="2527969"/>
    <lineage>
        <taxon>Bacteria</taxon>
        <taxon>Pseudomonadati</taxon>
        <taxon>Planctomycetota</taxon>
        <taxon>Planctomycetia</taxon>
        <taxon>Planctomycetales</taxon>
        <taxon>Planctomycetaceae</taxon>
        <taxon>Rubinisphaera</taxon>
    </lineage>
</organism>